<dbReference type="PROSITE" id="PS50011">
    <property type="entry name" value="PROTEIN_KINASE_DOM"/>
    <property type="match status" value="1"/>
</dbReference>
<comment type="caution">
    <text evidence="8">The sequence shown here is derived from an EMBL/GenBank/DDBJ whole genome shotgun (WGS) entry which is preliminary data.</text>
</comment>
<dbReference type="EC" id="2.7.11.1" evidence="8"/>
<dbReference type="Gene3D" id="3.30.200.20">
    <property type="entry name" value="Phosphorylase Kinase, domain 1"/>
    <property type="match status" value="1"/>
</dbReference>
<dbReference type="Gene3D" id="1.10.3210.10">
    <property type="entry name" value="Hypothetical protein af1432"/>
    <property type="match status" value="1"/>
</dbReference>
<dbReference type="InterPro" id="IPR011009">
    <property type="entry name" value="Kinase-like_dom_sf"/>
</dbReference>
<evidence type="ECO:0000259" key="6">
    <source>
        <dbReference type="PROSITE" id="PS50011"/>
    </source>
</evidence>
<keyword evidence="2" id="KW-0547">Nucleotide-binding</keyword>
<protein>
    <submittedName>
        <fullName evidence="8">Serine/threonine-protein kinase PrkC</fullName>
        <ecNumber evidence="8">2.7.11.1</ecNumber>
    </submittedName>
</protein>
<evidence type="ECO:0000256" key="3">
    <source>
        <dbReference type="ARBA" id="ARBA00022777"/>
    </source>
</evidence>
<dbReference type="Pfam" id="PF00069">
    <property type="entry name" value="Pkinase"/>
    <property type="match status" value="1"/>
</dbReference>
<accession>A0A1J5RDV1</accession>
<feature type="domain" description="Protein kinase" evidence="6">
    <location>
        <begin position="8"/>
        <end position="273"/>
    </location>
</feature>
<dbReference type="InterPro" id="IPR000719">
    <property type="entry name" value="Prot_kinase_dom"/>
</dbReference>
<evidence type="ECO:0000256" key="4">
    <source>
        <dbReference type="ARBA" id="ARBA00022840"/>
    </source>
</evidence>
<dbReference type="Pfam" id="PF08668">
    <property type="entry name" value="HDOD"/>
    <property type="match status" value="1"/>
</dbReference>
<dbReference type="PANTHER" id="PTHR43289">
    <property type="entry name" value="MITOGEN-ACTIVATED PROTEIN KINASE KINASE KINASE 20-RELATED"/>
    <property type="match status" value="1"/>
</dbReference>
<sequence>MTSRIGRFEIRSELGRGAQSIVYLAFDPHLQREVAIKTMHFGADDASPSKRQLAENARLMAEARTVSKLRHANIVPIFEAGEEGNDPYLVFEYVAGRDLGQLLRAEGALSPPAAAELMVAVLGALAQAHQHGIIHRDLKPSNILIDASGLPRVMDFGISVGVSDDQLIEAQAGLLGTPAYMAPEYVRERAVGVGSDIYAAGLVLLEMLTGRRAVEGDSAREVLARVAGVVLTLPEDVSIDERLGSIILKACAPDPEARYASAGTMRQALSAYLEPGGRGDDSPAESGGEAGKPSTLEFLLRRMRHKTDFPALSDSVAAINRLTASEKESVNRLSNAILKDFGLTNKILRLVNSAYYRQAGGGTISTVSRAAVVLGFNAIRNIAITVLLFEHLQNKGNASQLKEAFLRANFSGLLARDMSAKTMPRESEEAFICALFHGLGRLLAQYYFPEEMEEVLKVMQQKQCSDEAAAAKVLGIGFEDLGIGIARNWGFPRAIVASMRRLPEGPVRKPDTREETLHVMTGFANELCDAIAGAPTEDRRKVMMRVGERYSPSLQFSDQQLQETLEKSLGELTQVAAILRVNLKQSPFVRQIKSWSEGGQSPEAAADAGSLDGTVILGAGAIPEATEAALAEEPGQVRGDAQTILAAGIQDISNSLVEDASLNDILRITLETMYRAMGFSRVLLCLRDTKSNRMVGRFGFGVDAGEVVRDFHFSLGFAPDVFHAAISKGLDIFISDVNDPKIQARIPEWYTRHVPAQTFVLFPLSIKGKAVALIYCDRDRAGEIDIPEKELSLLKTLRNQALLAIKQSV</sequence>
<dbReference type="InterPro" id="IPR008271">
    <property type="entry name" value="Ser/Thr_kinase_AS"/>
</dbReference>
<evidence type="ECO:0000259" key="7">
    <source>
        <dbReference type="PROSITE" id="PS51833"/>
    </source>
</evidence>
<dbReference type="GO" id="GO:0004674">
    <property type="term" value="F:protein serine/threonine kinase activity"/>
    <property type="evidence" value="ECO:0007669"/>
    <property type="project" value="UniProtKB-EC"/>
</dbReference>
<dbReference type="GO" id="GO:0005524">
    <property type="term" value="F:ATP binding"/>
    <property type="evidence" value="ECO:0007669"/>
    <property type="project" value="UniProtKB-KW"/>
</dbReference>
<dbReference type="EMBL" id="MLJW01000196">
    <property type="protein sequence ID" value="OIQ93953.1"/>
    <property type="molecule type" value="Genomic_DNA"/>
</dbReference>
<keyword evidence="3 8" id="KW-0418">Kinase</keyword>
<evidence type="ECO:0000313" key="8">
    <source>
        <dbReference type="EMBL" id="OIQ93953.1"/>
    </source>
</evidence>
<dbReference type="PROSITE" id="PS00108">
    <property type="entry name" value="PROTEIN_KINASE_ST"/>
    <property type="match status" value="1"/>
</dbReference>
<dbReference type="InterPro" id="IPR003018">
    <property type="entry name" value="GAF"/>
</dbReference>
<dbReference type="Gene3D" id="1.10.510.10">
    <property type="entry name" value="Transferase(Phosphotransferase) domain 1"/>
    <property type="match status" value="1"/>
</dbReference>
<keyword evidence="4" id="KW-0067">ATP-binding</keyword>
<proteinExistence type="predicted"/>
<dbReference type="SUPFAM" id="SSF109604">
    <property type="entry name" value="HD-domain/PDEase-like"/>
    <property type="match status" value="1"/>
</dbReference>
<evidence type="ECO:0000256" key="2">
    <source>
        <dbReference type="ARBA" id="ARBA00022741"/>
    </source>
</evidence>
<dbReference type="Pfam" id="PF01590">
    <property type="entry name" value="GAF"/>
    <property type="match status" value="1"/>
</dbReference>
<evidence type="ECO:0000256" key="5">
    <source>
        <dbReference type="SAM" id="MobiDB-lite"/>
    </source>
</evidence>
<dbReference type="SUPFAM" id="SSF56112">
    <property type="entry name" value="Protein kinase-like (PK-like)"/>
    <property type="match status" value="1"/>
</dbReference>
<feature type="region of interest" description="Disordered" evidence="5">
    <location>
        <begin position="273"/>
        <end position="292"/>
    </location>
</feature>
<dbReference type="InterPro" id="IPR029016">
    <property type="entry name" value="GAF-like_dom_sf"/>
</dbReference>
<evidence type="ECO:0000256" key="1">
    <source>
        <dbReference type="ARBA" id="ARBA00022679"/>
    </source>
</evidence>
<dbReference type="CDD" id="cd14014">
    <property type="entry name" value="STKc_PknB_like"/>
    <property type="match status" value="1"/>
</dbReference>
<dbReference type="AlphaFoldDB" id="A0A1J5RDV1"/>
<dbReference type="PROSITE" id="PS51833">
    <property type="entry name" value="HDOD"/>
    <property type="match status" value="1"/>
</dbReference>
<reference evidence="8" key="1">
    <citation type="submission" date="2016-10" db="EMBL/GenBank/DDBJ databases">
        <title>Sequence of Gallionella enrichment culture.</title>
        <authorList>
            <person name="Poehlein A."/>
            <person name="Muehling M."/>
            <person name="Daniel R."/>
        </authorList>
    </citation>
    <scope>NUCLEOTIDE SEQUENCE</scope>
</reference>
<keyword evidence="1 8" id="KW-0808">Transferase</keyword>
<gene>
    <name evidence="8" type="primary">prkC_18</name>
    <name evidence="8" type="ORF">GALL_240480</name>
</gene>
<organism evidence="8">
    <name type="scientific">mine drainage metagenome</name>
    <dbReference type="NCBI Taxonomy" id="410659"/>
    <lineage>
        <taxon>unclassified sequences</taxon>
        <taxon>metagenomes</taxon>
        <taxon>ecological metagenomes</taxon>
    </lineage>
</organism>
<dbReference type="SUPFAM" id="SSF55781">
    <property type="entry name" value="GAF domain-like"/>
    <property type="match status" value="1"/>
</dbReference>
<feature type="domain" description="HDOD" evidence="7">
    <location>
        <begin position="309"/>
        <end position="505"/>
    </location>
</feature>
<dbReference type="SMART" id="SM00220">
    <property type="entry name" value="S_TKc"/>
    <property type="match status" value="1"/>
</dbReference>
<name>A0A1J5RDV1_9ZZZZ</name>
<dbReference type="InterPro" id="IPR013976">
    <property type="entry name" value="HDOD"/>
</dbReference>
<dbReference type="PANTHER" id="PTHR43289:SF6">
    <property type="entry name" value="SERINE_THREONINE-PROTEIN KINASE NEKL-3"/>
    <property type="match status" value="1"/>
</dbReference>
<dbReference type="Gene3D" id="3.30.450.40">
    <property type="match status" value="1"/>
</dbReference>